<dbReference type="Proteomes" id="UP000290958">
    <property type="component" value="Unassembled WGS sequence"/>
</dbReference>
<dbReference type="Pfam" id="PF17648">
    <property type="entry name" value="Luciferase"/>
    <property type="match status" value="1"/>
</dbReference>
<protein>
    <submittedName>
        <fullName evidence="2">Phospholipase</fullName>
    </submittedName>
</protein>
<reference evidence="3" key="1">
    <citation type="submission" date="2019-01" db="EMBL/GenBank/DDBJ databases">
        <title>Cytophagaceae bacterium strain CAR-16.</title>
        <authorList>
            <person name="Chen W.-M."/>
        </authorList>
    </citation>
    <scope>NUCLEOTIDE SEQUENCE [LARGE SCALE GENOMIC DNA]</scope>
    <source>
        <strain evidence="3">CHR27</strain>
    </source>
</reference>
<feature type="domain" description="Luciferase" evidence="1">
    <location>
        <begin position="85"/>
        <end position="154"/>
    </location>
</feature>
<proteinExistence type="predicted"/>
<evidence type="ECO:0000313" key="3">
    <source>
        <dbReference type="Proteomes" id="UP000290958"/>
    </source>
</evidence>
<dbReference type="RefSeq" id="WP_129404716.1">
    <property type="nucleotide sequence ID" value="NZ_SBKP01000011.1"/>
</dbReference>
<dbReference type="OrthoDB" id="822427at2"/>
<dbReference type="EMBL" id="SBKP01000011">
    <property type="protein sequence ID" value="RXR27687.1"/>
    <property type="molecule type" value="Genomic_DNA"/>
</dbReference>
<accession>A0A4Q1KFU2</accession>
<comment type="caution">
    <text evidence="2">The sequence shown here is derived from an EMBL/GenBank/DDBJ whole genome shotgun (WGS) entry which is preliminary data.</text>
</comment>
<dbReference type="InterPro" id="IPR048273">
    <property type="entry name" value="Luciferase"/>
</dbReference>
<evidence type="ECO:0000259" key="1">
    <source>
        <dbReference type="Pfam" id="PF17648"/>
    </source>
</evidence>
<keyword evidence="3" id="KW-1185">Reference proteome</keyword>
<name>A0A4Q1KFU2_9SPHN</name>
<sequence>MTNTIFTVPQRAGERPITDLRLPHTQISQLPAPALGRELSRWMLDQLSSLDHVVFGSSLRAPPGTIGLFLGDCCGCGPERAFLLGREFAHVHIEDDGSLHAILPEPLRRAVLDAGWAEPHPLAGQPTVSPDTVMIYAPRDKGEAETIVALVRMSWLNARGQYSVRVGDQPL</sequence>
<dbReference type="PANTHER" id="PTHR38695">
    <property type="entry name" value="AMINO ACID PERMEASE_ SLC12A DOMAIN-CONTAINING PROTEIN"/>
    <property type="match status" value="1"/>
</dbReference>
<evidence type="ECO:0000313" key="2">
    <source>
        <dbReference type="EMBL" id="RXR27687.1"/>
    </source>
</evidence>
<organism evidence="2 3">
    <name type="scientific">Sphingobium fluviale</name>
    <dbReference type="NCBI Taxonomy" id="2506423"/>
    <lineage>
        <taxon>Bacteria</taxon>
        <taxon>Pseudomonadati</taxon>
        <taxon>Pseudomonadota</taxon>
        <taxon>Alphaproteobacteria</taxon>
        <taxon>Sphingomonadales</taxon>
        <taxon>Sphingomonadaceae</taxon>
        <taxon>Sphingobium</taxon>
    </lineage>
</organism>
<dbReference type="AlphaFoldDB" id="A0A4Q1KFU2"/>
<gene>
    <name evidence="2" type="ORF">EQG66_11395</name>
</gene>
<dbReference type="InterPro" id="IPR040841">
    <property type="entry name" value="Luciferase_dom"/>
</dbReference>
<dbReference type="PANTHER" id="PTHR38695:SF1">
    <property type="entry name" value="AMINO ACID PERMEASE_ SLC12A DOMAIN-CONTAINING PROTEIN"/>
    <property type="match status" value="1"/>
</dbReference>